<evidence type="ECO:0000256" key="9">
    <source>
        <dbReference type="ARBA" id="ARBA00023014"/>
    </source>
</evidence>
<evidence type="ECO:0000256" key="3">
    <source>
        <dbReference type="ARBA" id="ARBA00022741"/>
    </source>
</evidence>
<dbReference type="Gene3D" id="3.40.50.300">
    <property type="entry name" value="P-loop containing nucleotide triphosphate hydrolases"/>
    <property type="match status" value="2"/>
</dbReference>
<dbReference type="Pfam" id="PF13307">
    <property type="entry name" value="Helicase_C_2"/>
    <property type="match status" value="1"/>
</dbReference>
<sequence length="777" mass="88093">MAETYVVSLSVRQLVEYVYSSGSIDIRLQSADAMLEGTKAHQRVQGEYGEDDQKEVYLKADIPWSDDMQFAIDGRCDGLLASGPVPMIDEIKSTRGDLARVKEVGGLPVHWAQAWFYAYMHAREMGAPRMSVQLTYVHTVTEEVIRFHREASFEELELDILSMIEQYAPYARLRREHGLRRDASIEQLPFPFHTYRTGQRKLAGAVFKSIEEGVSLFARAPTGIGKTISTTYPAIKAIGRGLLQRLYYLTARTTTRAAAEDALRLMESQGLRLHAVTITAKDKICFQEETRCEKEHCPYADGYYDRINEAVMDILREETLLTRPVIERYARKHRVCPFEYSLDLAYAADMVICDYNYVFDPRISFKRLHGEVKKRTALLVDEAHHLPDRGREMFSGMLTKAPFLAMQRELKGKHSGAHSAAKAVNDYFIAKRKLLGDGRPSALERDKPEELIALVERFAEKLEPLLEGAGSEWLDLYFQSQQFLRAAKLYDDRYATLTEVMRNDVSMKLYCLDPSELLKGMMKGYRSAIYFSATLTPLGYYMDMLGGAENDYTISLASPFDSKQLDVSIQAVSTRYQNREQSYRPIAGIIHSTVSSQTGNYFVFFPSYAYMNAVHEAYIEWMDSAGIAPEARPIVQAQRSDMTEEERDAFLGAFRAGGERSLVGFAVMGGVFSEGVDLPGDRLIGVVVVGVGMPQLGSERDALRAYYQQRGNRGFHYAYVIPGMNKVLQAGGRLIRSETDHGRLVLVDDRYLEPDYRQLLPEEWLQAVKNGYSEFLD</sequence>
<comment type="caution">
    <text evidence="15">The sequence shown here is derived from an EMBL/GenBank/DDBJ whole genome shotgun (WGS) entry which is preliminary data.</text>
</comment>
<dbReference type="RefSeq" id="WP_116047964.1">
    <property type="nucleotide sequence ID" value="NZ_QUBQ01000004.1"/>
</dbReference>
<gene>
    <name evidence="15" type="ORF">DX130_18685</name>
</gene>
<dbReference type="OrthoDB" id="9765586at2"/>
<evidence type="ECO:0000256" key="8">
    <source>
        <dbReference type="ARBA" id="ARBA00023004"/>
    </source>
</evidence>
<dbReference type="InterPro" id="IPR006555">
    <property type="entry name" value="ATP-dep_Helicase_C"/>
</dbReference>
<dbReference type="InterPro" id="IPR042493">
    <property type="entry name" value="XPD_DNA_FeS"/>
</dbReference>
<dbReference type="Gene3D" id="3.90.320.10">
    <property type="match status" value="1"/>
</dbReference>
<dbReference type="Pfam" id="PF06733">
    <property type="entry name" value="DEAD_2"/>
    <property type="match status" value="1"/>
</dbReference>
<organism evidence="15 16">
    <name type="scientific">Paenibacillus paeoniae</name>
    <dbReference type="NCBI Taxonomy" id="2292705"/>
    <lineage>
        <taxon>Bacteria</taxon>
        <taxon>Bacillati</taxon>
        <taxon>Bacillota</taxon>
        <taxon>Bacilli</taxon>
        <taxon>Bacillales</taxon>
        <taxon>Paenibacillaceae</taxon>
        <taxon>Paenibacillus</taxon>
    </lineage>
</organism>
<name>A0A371P8A9_9BACL</name>
<evidence type="ECO:0000313" key="16">
    <source>
        <dbReference type="Proteomes" id="UP000261905"/>
    </source>
</evidence>
<dbReference type="SMART" id="SM00488">
    <property type="entry name" value="DEXDc2"/>
    <property type="match status" value="1"/>
</dbReference>
<dbReference type="GO" id="GO:0046872">
    <property type="term" value="F:metal ion binding"/>
    <property type="evidence" value="ECO:0007669"/>
    <property type="project" value="UniProtKB-KW"/>
</dbReference>
<dbReference type="SUPFAM" id="SSF52540">
    <property type="entry name" value="P-loop containing nucleoside triphosphate hydrolases"/>
    <property type="match status" value="2"/>
</dbReference>
<dbReference type="InterPro" id="IPR014013">
    <property type="entry name" value="Helic_SF1/SF2_ATP-bd_DinG/Rad3"/>
</dbReference>
<comment type="similarity">
    <text evidence="13">Belongs to the helicase family. DinG subfamily.</text>
</comment>
<evidence type="ECO:0000256" key="2">
    <source>
        <dbReference type="ARBA" id="ARBA00022723"/>
    </source>
</evidence>
<dbReference type="EMBL" id="QUBQ01000004">
    <property type="protein sequence ID" value="REK71750.1"/>
    <property type="molecule type" value="Genomic_DNA"/>
</dbReference>
<keyword evidence="8" id="KW-0408">Iron</keyword>
<keyword evidence="2" id="KW-0479">Metal-binding</keyword>
<proteinExistence type="inferred from homology"/>
<keyword evidence="1" id="KW-0004">4Fe-4S</keyword>
<keyword evidence="9" id="KW-0411">Iron-sulfur</keyword>
<keyword evidence="12" id="KW-0413">Isomerase</keyword>
<dbReference type="InterPro" id="IPR027417">
    <property type="entry name" value="P-loop_NTPase"/>
</dbReference>
<evidence type="ECO:0000256" key="10">
    <source>
        <dbReference type="ARBA" id="ARBA00023125"/>
    </source>
</evidence>
<dbReference type="AlphaFoldDB" id="A0A371P8A9"/>
<keyword evidence="10" id="KW-0238">DNA-binding</keyword>
<dbReference type="GO" id="GO:0006281">
    <property type="term" value="P:DNA repair"/>
    <property type="evidence" value="ECO:0007669"/>
    <property type="project" value="UniProtKB-KW"/>
</dbReference>
<evidence type="ECO:0000256" key="1">
    <source>
        <dbReference type="ARBA" id="ARBA00022485"/>
    </source>
</evidence>
<dbReference type="PROSITE" id="PS51193">
    <property type="entry name" value="HELICASE_ATP_BIND_2"/>
    <property type="match status" value="1"/>
</dbReference>
<dbReference type="GO" id="GO:0003678">
    <property type="term" value="F:DNA helicase activity"/>
    <property type="evidence" value="ECO:0007669"/>
    <property type="project" value="InterPro"/>
</dbReference>
<keyword evidence="7" id="KW-0067">ATP-binding</keyword>
<dbReference type="SMART" id="SM00491">
    <property type="entry name" value="HELICc2"/>
    <property type="match status" value="1"/>
</dbReference>
<evidence type="ECO:0000256" key="6">
    <source>
        <dbReference type="ARBA" id="ARBA00022806"/>
    </source>
</evidence>
<dbReference type="GO" id="GO:0051539">
    <property type="term" value="F:4 iron, 4 sulfur cluster binding"/>
    <property type="evidence" value="ECO:0007669"/>
    <property type="project" value="UniProtKB-KW"/>
</dbReference>
<dbReference type="GO" id="GO:0003677">
    <property type="term" value="F:DNA binding"/>
    <property type="evidence" value="ECO:0007669"/>
    <property type="project" value="UniProtKB-KW"/>
</dbReference>
<keyword evidence="11" id="KW-0234">DNA repair</keyword>
<dbReference type="PANTHER" id="PTHR11472">
    <property type="entry name" value="DNA REPAIR DEAD HELICASE RAD3/XP-D SUBFAMILY MEMBER"/>
    <property type="match status" value="1"/>
</dbReference>
<dbReference type="GO" id="GO:0005524">
    <property type="term" value="F:ATP binding"/>
    <property type="evidence" value="ECO:0007669"/>
    <property type="project" value="UniProtKB-KW"/>
</dbReference>
<keyword evidence="4" id="KW-0227">DNA damage</keyword>
<evidence type="ECO:0000256" key="12">
    <source>
        <dbReference type="ARBA" id="ARBA00023235"/>
    </source>
</evidence>
<reference evidence="15 16" key="1">
    <citation type="submission" date="2018-08" db="EMBL/GenBank/DDBJ databases">
        <title>Paenibacillus sp. M4BSY-1, whole genome shotgun sequence.</title>
        <authorList>
            <person name="Tuo L."/>
        </authorList>
    </citation>
    <scope>NUCLEOTIDE SEQUENCE [LARGE SCALE GENOMIC DNA]</scope>
    <source>
        <strain evidence="15 16">M4BSY-1</strain>
    </source>
</reference>
<keyword evidence="6 15" id="KW-0347">Helicase</keyword>
<evidence type="ECO:0000256" key="5">
    <source>
        <dbReference type="ARBA" id="ARBA00022801"/>
    </source>
</evidence>
<dbReference type="InterPro" id="IPR045028">
    <property type="entry name" value="DinG/Rad3-like"/>
</dbReference>
<dbReference type="Gene3D" id="1.10.30.20">
    <property type="entry name" value="Bacterial XPD DNA helicase, FeS cluster domain"/>
    <property type="match status" value="1"/>
</dbReference>
<dbReference type="GO" id="GO:0016818">
    <property type="term" value="F:hydrolase activity, acting on acid anhydrides, in phosphorus-containing anhydrides"/>
    <property type="evidence" value="ECO:0007669"/>
    <property type="project" value="InterPro"/>
</dbReference>
<evidence type="ECO:0000256" key="13">
    <source>
        <dbReference type="ARBA" id="ARBA00038058"/>
    </source>
</evidence>
<accession>A0A371P8A9</accession>
<dbReference type="InterPro" id="IPR006554">
    <property type="entry name" value="Helicase-like_DEXD_c2"/>
</dbReference>
<keyword evidence="5" id="KW-0378">Hydrolase</keyword>
<keyword evidence="3" id="KW-0547">Nucleotide-binding</keyword>
<feature type="domain" description="Helicase ATP-binding" evidence="14">
    <location>
        <begin position="185"/>
        <end position="466"/>
    </location>
</feature>
<evidence type="ECO:0000259" key="14">
    <source>
        <dbReference type="PROSITE" id="PS51193"/>
    </source>
</evidence>
<dbReference type="PANTHER" id="PTHR11472:SF34">
    <property type="entry name" value="REGULATOR OF TELOMERE ELONGATION HELICASE 1"/>
    <property type="match status" value="1"/>
</dbReference>
<dbReference type="Proteomes" id="UP000261905">
    <property type="component" value="Unassembled WGS sequence"/>
</dbReference>
<protein>
    <submittedName>
        <fullName evidence="15">ATP-dependent DNA helicase</fullName>
    </submittedName>
</protein>
<evidence type="ECO:0000256" key="11">
    <source>
        <dbReference type="ARBA" id="ARBA00023204"/>
    </source>
</evidence>
<evidence type="ECO:0000313" key="15">
    <source>
        <dbReference type="EMBL" id="REK71750.1"/>
    </source>
</evidence>
<keyword evidence="16" id="KW-1185">Reference proteome</keyword>
<dbReference type="Gene3D" id="1.10.275.40">
    <property type="match status" value="1"/>
</dbReference>
<evidence type="ECO:0000256" key="4">
    <source>
        <dbReference type="ARBA" id="ARBA00022763"/>
    </source>
</evidence>
<evidence type="ECO:0000256" key="7">
    <source>
        <dbReference type="ARBA" id="ARBA00022840"/>
    </source>
</evidence>
<dbReference type="InterPro" id="IPR011604">
    <property type="entry name" value="PDDEXK-like_dom_sf"/>
</dbReference>
<dbReference type="InterPro" id="IPR010614">
    <property type="entry name" value="RAD3-like_helicase_DEAD"/>
</dbReference>